<dbReference type="Pfam" id="PF05649">
    <property type="entry name" value="Peptidase_M13_N"/>
    <property type="match status" value="1"/>
</dbReference>
<gene>
    <name evidence="11" type="ORF">V5799_015767</name>
</gene>
<dbReference type="EMBL" id="JARKHS020006181">
    <property type="protein sequence ID" value="KAK8782890.1"/>
    <property type="molecule type" value="Genomic_DNA"/>
</dbReference>
<dbReference type="Gene3D" id="1.10.1380.10">
    <property type="entry name" value="Neutral endopeptidase , domain2"/>
    <property type="match status" value="1"/>
</dbReference>
<dbReference type="GO" id="GO:0005886">
    <property type="term" value="C:plasma membrane"/>
    <property type="evidence" value="ECO:0007669"/>
    <property type="project" value="TreeGrafter"/>
</dbReference>
<keyword evidence="6" id="KW-0862">Zinc</keyword>
<dbReference type="GO" id="GO:0016485">
    <property type="term" value="P:protein processing"/>
    <property type="evidence" value="ECO:0007669"/>
    <property type="project" value="TreeGrafter"/>
</dbReference>
<reference evidence="11 12" key="1">
    <citation type="journal article" date="2023" name="Arcadia Sci">
        <title>De novo assembly of a long-read Amblyomma americanum tick genome.</title>
        <authorList>
            <person name="Chou S."/>
            <person name="Poskanzer K.E."/>
            <person name="Rollins M."/>
            <person name="Thuy-Boun P.S."/>
        </authorList>
    </citation>
    <scope>NUCLEOTIDE SEQUENCE [LARGE SCALE GENOMIC DNA]</scope>
    <source>
        <strain evidence="11">F_SG_1</strain>
        <tissue evidence="11">Salivary glands</tissue>
    </source>
</reference>
<dbReference type="Gene3D" id="3.40.390.10">
    <property type="entry name" value="Collagenase (Catalytic Domain)"/>
    <property type="match status" value="2"/>
</dbReference>
<name>A0AAQ4F6W7_AMBAM</name>
<feature type="domain" description="Peptidase M13 N-terminal" evidence="10">
    <location>
        <begin position="115"/>
        <end position="386"/>
    </location>
</feature>
<evidence type="ECO:0000313" key="11">
    <source>
        <dbReference type="EMBL" id="KAK8782890.1"/>
    </source>
</evidence>
<keyword evidence="5" id="KW-0378">Hydrolase</keyword>
<dbReference type="PROSITE" id="PS51885">
    <property type="entry name" value="NEPRILYSIN"/>
    <property type="match status" value="1"/>
</dbReference>
<keyword evidence="7" id="KW-0482">Metalloprotease</keyword>
<keyword evidence="12" id="KW-1185">Reference proteome</keyword>
<accession>A0AAQ4F6W7</accession>
<evidence type="ECO:0000256" key="3">
    <source>
        <dbReference type="ARBA" id="ARBA00022670"/>
    </source>
</evidence>
<dbReference type="GO" id="GO:0004222">
    <property type="term" value="F:metalloendopeptidase activity"/>
    <property type="evidence" value="ECO:0007669"/>
    <property type="project" value="InterPro"/>
</dbReference>
<organism evidence="11 12">
    <name type="scientific">Amblyomma americanum</name>
    <name type="common">Lone star tick</name>
    <dbReference type="NCBI Taxonomy" id="6943"/>
    <lineage>
        <taxon>Eukaryota</taxon>
        <taxon>Metazoa</taxon>
        <taxon>Ecdysozoa</taxon>
        <taxon>Arthropoda</taxon>
        <taxon>Chelicerata</taxon>
        <taxon>Arachnida</taxon>
        <taxon>Acari</taxon>
        <taxon>Parasitiformes</taxon>
        <taxon>Ixodida</taxon>
        <taxon>Ixodoidea</taxon>
        <taxon>Ixodidae</taxon>
        <taxon>Amblyomminae</taxon>
        <taxon>Amblyomma</taxon>
    </lineage>
</organism>
<evidence type="ECO:0000259" key="10">
    <source>
        <dbReference type="Pfam" id="PF05649"/>
    </source>
</evidence>
<keyword evidence="4" id="KW-0479">Metal-binding</keyword>
<comment type="caution">
    <text evidence="11">The sequence shown here is derived from an EMBL/GenBank/DDBJ whole genome shotgun (WGS) entry which is preliminary data.</text>
</comment>
<dbReference type="InterPro" id="IPR000718">
    <property type="entry name" value="Peptidase_M13"/>
</dbReference>
<dbReference type="SUPFAM" id="SSF55486">
    <property type="entry name" value="Metalloproteases ('zincins'), catalytic domain"/>
    <property type="match status" value="1"/>
</dbReference>
<comment type="similarity">
    <text evidence="2">Belongs to the peptidase M13 family.</text>
</comment>
<protein>
    <recommendedName>
        <fullName evidence="13">M13 family peptidase</fullName>
    </recommendedName>
</protein>
<keyword evidence="3" id="KW-0645">Protease</keyword>
<dbReference type="PANTHER" id="PTHR11733:SF241">
    <property type="entry name" value="GH26575P-RELATED"/>
    <property type="match status" value="1"/>
</dbReference>
<dbReference type="InterPro" id="IPR008753">
    <property type="entry name" value="Peptidase_M13_N"/>
</dbReference>
<sequence length="728" mass="82172">MHQQSSRSEDLGAARAGPAQVRRTAAALANFRMSRRDLIVTALLVSGASAIIVTAAIAIRNRHRPEPLPPLLDLRPPRENPWQTRHLPLYFECESSACRATAEDLRKNVAWSLNPCSDFYEYVCSSDRMQTNVYDHAVAHYIREVREVIRKYQNLGWFHRTTMSKKITGFFSACLSNQLDLSSWRSQLKQTWKYLDLEGDLAVTESMLATFSRVLEVFPVVHVSVLEGSQKTCAVLTRPDGNGADRIFRVPHAFTKSFEEFAADLLGHKGKVNNDVKDLINSAGKVESELQKYSGPLGEQYYHLKEYTDIPASEVGNGSTAFDWTSYLRNLLSGAVSVKADSCVIIKSPAYLRHLVKVFGKVSKKDMRSFLKLRAAMALMPFRKLADASSKEDIEKMCTLATYKLYRYAFLKEFNDTQILQVFVSAGEKEVIVRMSYRNVITEAQPTSKGKSKVDEAMKKAKSKYFRIIKDVNRYYGNDATKPGKEIAFNYVQGLGSMTQSWLRVVVASGGKIQDNQLNVRWDFDPDTNKLVVPVSIGQMQLKGNKEFFLESTSLGGSMVRFLYKAFHERPLFSSSGGTVYDEHHNMSATACLQKQYGSQAINKTKVNGRRVLRAVAADNALVPVLHKAFRTSLYIHKIEVINYKRLEMSLANLPDVDADQLFFLMYGQTFCDPREDTTRVLAHAPWPPAKIRLNTPLANYPEFAKAFKCANGTAMNPKKRCSVFNFE</sequence>
<proteinExistence type="inferred from homology"/>
<evidence type="ECO:0000256" key="5">
    <source>
        <dbReference type="ARBA" id="ARBA00022801"/>
    </source>
</evidence>
<evidence type="ECO:0000256" key="6">
    <source>
        <dbReference type="ARBA" id="ARBA00022833"/>
    </source>
</evidence>
<dbReference type="InterPro" id="IPR018497">
    <property type="entry name" value="Peptidase_M13_C"/>
</dbReference>
<keyword evidence="8" id="KW-0812">Transmembrane</keyword>
<dbReference type="AlphaFoldDB" id="A0AAQ4F6W7"/>
<keyword evidence="8" id="KW-1133">Transmembrane helix</keyword>
<dbReference type="InterPro" id="IPR024079">
    <property type="entry name" value="MetalloPept_cat_dom_sf"/>
</dbReference>
<dbReference type="GO" id="GO:0046872">
    <property type="term" value="F:metal ion binding"/>
    <property type="evidence" value="ECO:0007669"/>
    <property type="project" value="UniProtKB-KW"/>
</dbReference>
<comment type="cofactor">
    <cofactor evidence="1">
        <name>Zn(2+)</name>
        <dbReference type="ChEBI" id="CHEBI:29105"/>
    </cofactor>
</comment>
<evidence type="ECO:0000256" key="2">
    <source>
        <dbReference type="ARBA" id="ARBA00007357"/>
    </source>
</evidence>
<evidence type="ECO:0000256" key="1">
    <source>
        <dbReference type="ARBA" id="ARBA00001947"/>
    </source>
</evidence>
<evidence type="ECO:0000256" key="7">
    <source>
        <dbReference type="ARBA" id="ARBA00023049"/>
    </source>
</evidence>
<dbReference type="PANTHER" id="PTHR11733">
    <property type="entry name" value="ZINC METALLOPROTEASE FAMILY M13 NEPRILYSIN-RELATED"/>
    <property type="match status" value="1"/>
</dbReference>
<evidence type="ECO:0000313" key="12">
    <source>
        <dbReference type="Proteomes" id="UP001321473"/>
    </source>
</evidence>
<dbReference type="InterPro" id="IPR042089">
    <property type="entry name" value="Peptidase_M13_dom_2"/>
</dbReference>
<evidence type="ECO:0000259" key="9">
    <source>
        <dbReference type="Pfam" id="PF01431"/>
    </source>
</evidence>
<evidence type="ECO:0000256" key="8">
    <source>
        <dbReference type="SAM" id="Phobius"/>
    </source>
</evidence>
<evidence type="ECO:0008006" key="13">
    <source>
        <dbReference type="Google" id="ProtNLM"/>
    </source>
</evidence>
<feature type="transmembrane region" description="Helical" evidence="8">
    <location>
        <begin position="38"/>
        <end position="59"/>
    </location>
</feature>
<dbReference type="Pfam" id="PF01431">
    <property type="entry name" value="Peptidase_M13"/>
    <property type="match status" value="1"/>
</dbReference>
<evidence type="ECO:0000256" key="4">
    <source>
        <dbReference type="ARBA" id="ARBA00022723"/>
    </source>
</evidence>
<dbReference type="Proteomes" id="UP001321473">
    <property type="component" value="Unassembled WGS sequence"/>
</dbReference>
<feature type="domain" description="Peptidase M13 C-terminal" evidence="9">
    <location>
        <begin position="583"/>
        <end position="724"/>
    </location>
</feature>
<keyword evidence="8" id="KW-0472">Membrane</keyword>